<keyword evidence="4" id="KW-1185">Reference proteome</keyword>
<comment type="caution">
    <text evidence="3">The sequence shown here is derived from an EMBL/GenBank/DDBJ whole genome shotgun (WGS) entry which is preliminary data.</text>
</comment>
<keyword evidence="2" id="KW-0472">Membrane</keyword>
<dbReference type="Proteomes" id="UP000268553">
    <property type="component" value="Unassembled WGS sequence"/>
</dbReference>
<reference evidence="3 4" key="1">
    <citation type="submission" date="2018-12" db="EMBL/GenBank/DDBJ databases">
        <authorList>
            <person name="Kim S.-J."/>
            <person name="Jung G.-Y."/>
        </authorList>
    </citation>
    <scope>NUCLEOTIDE SEQUENCE [LARGE SCALE GENOMIC DNA]</scope>
    <source>
        <strain evidence="3 4">03SU3-P</strain>
    </source>
</reference>
<gene>
    <name evidence="3" type="ORF">D7D48_02805</name>
</gene>
<evidence type="ECO:0000313" key="4">
    <source>
        <dbReference type="Proteomes" id="UP000268553"/>
    </source>
</evidence>
<sequence length="283" mass="29085">MKRGKKAVGGAANYWPGYVDAMVNVVLNLLFMVALFGITLAVFSNQSKKGANGDTETEVAAVSPSDATLGWPTPDAPATPLLRNPDDVGAPANIRVPSAPVVSGPLGPARFGDNSGRAETGVAAPNQNTLSGGGTESVNATGAGQGLRSGRQAGPDATNIVVADAFVRKSAQPVTVTRRATSSGQVILTLDAEPGADPVGAFNRASVATALKENIRPNSRTVKLWTSIPRADPNMRRNAYLALTTLRNQLIAAGVPASAMEVRVYEGAGTATGGLRLFVVTEP</sequence>
<feature type="region of interest" description="Disordered" evidence="1">
    <location>
        <begin position="117"/>
        <end position="154"/>
    </location>
</feature>
<feature type="transmembrane region" description="Helical" evidence="2">
    <location>
        <begin position="21"/>
        <end position="43"/>
    </location>
</feature>
<evidence type="ECO:0000256" key="1">
    <source>
        <dbReference type="SAM" id="MobiDB-lite"/>
    </source>
</evidence>
<proteinExistence type="predicted"/>
<protein>
    <submittedName>
        <fullName evidence="3">Uncharacterized protein</fullName>
    </submittedName>
</protein>
<evidence type="ECO:0000256" key="2">
    <source>
        <dbReference type="SAM" id="Phobius"/>
    </source>
</evidence>
<feature type="compositionally biased region" description="Polar residues" evidence="1">
    <location>
        <begin position="125"/>
        <end position="142"/>
    </location>
</feature>
<dbReference type="RefSeq" id="WP_125229850.1">
    <property type="nucleotide sequence ID" value="NZ_RWJI01000001.1"/>
</dbReference>
<keyword evidence="2" id="KW-1133">Transmembrane helix</keyword>
<evidence type="ECO:0000313" key="3">
    <source>
        <dbReference type="EMBL" id="RRQ51835.1"/>
    </source>
</evidence>
<organism evidence="3 4">
    <name type="scientific">Sphingorhabdus wooponensis</name>
    <dbReference type="NCBI Taxonomy" id="940136"/>
    <lineage>
        <taxon>Bacteria</taxon>
        <taxon>Pseudomonadati</taxon>
        <taxon>Pseudomonadota</taxon>
        <taxon>Alphaproteobacteria</taxon>
        <taxon>Sphingomonadales</taxon>
        <taxon>Sphingomonadaceae</taxon>
        <taxon>Sphingorhabdus</taxon>
    </lineage>
</organism>
<dbReference type="AlphaFoldDB" id="A0A426RS42"/>
<dbReference type="EMBL" id="RWJI01000001">
    <property type="protein sequence ID" value="RRQ51835.1"/>
    <property type="molecule type" value="Genomic_DNA"/>
</dbReference>
<name>A0A426RS42_9SPHN</name>
<keyword evidence="2" id="KW-0812">Transmembrane</keyword>
<accession>A0A426RS42</accession>